<evidence type="ECO:0000313" key="2">
    <source>
        <dbReference type="EMBL" id="SOB60651.1"/>
    </source>
</evidence>
<sequence length="312" mass="36244">MWDLPCRGLKELAEACGADDYAEEISEAVTGIVTKQIEEYSERKSSTENFTSALEQFVEKNTKGKGPLIIFVDELDRCRPNYAVELLERIKHLFDVENIVFVLSVDLRQLKYAVESIYGSGLESEGYLRRFFDIVIDLPELSKKDYCSNLCEAYGLEENTITPLLSSFNEIYPISLRQIDRVFTLLKIQVGTTKWNNDYLINLYSYTILKVLDDDKYNLFSKNKMADDTFKSFVKELHKKHPYCAAAMMSYMVETMATTHRINRREEYDLITKDKFWEQAFNQYGQLGDTTLTALFNRLDFTADHARTGFDY</sequence>
<dbReference type="InterPro" id="IPR027417">
    <property type="entry name" value="P-loop_NTPase"/>
</dbReference>
<dbReference type="InterPro" id="IPR011646">
    <property type="entry name" value="KAP_P-loop"/>
</dbReference>
<dbReference type="EMBL" id="LT907975">
    <property type="protein sequence ID" value="SOB60651.1"/>
    <property type="molecule type" value="Genomic_DNA"/>
</dbReference>
<dbReference type="RefSeq" id="WP_097013346.1">
    <property type="nucleotide sequence ID" value="NZ_LT907975.1"/>
</dbReference>
<dbReference type="Proteomes" id="UP000219215">
    <property type="component" value="Chromosome DPRO"/>
</dbReference>
<accession>A0A2C8FDN5</accession>
<dbReference type="SUPFAM" id="SSF52540">
    <property type="entry name" value="P-loop containing nucleoside triphosphate hydrolases"/>
    <property type="match status" value="1"/>
</dbReference>
<dbReference type="OrthoDB" id="9806479at2"/>
<gene>
    <name evidence="2" type="ORF">DPRO_3734</name>
</gene>
<feature type="domain" description="KAP NTPase" evidence="1">
    <location>
        <begin position="42"/>
        <end position="181"/>
    </location>
</feature>
<protein>
    <recommendedName>
        <fullName evidence="1">KAP NTPase domain-containing protein</fullName>
    </recommendedName>
</protein>
<dbReference type="KEGG" id="pprf:DPRO_3734"/>
<dbReference type="AlphaFoldDB" id="A0A2C8FDN5"/>
<reference evidence="3" key="1">
    <citation type="submission" date="2017-09" db="EMBL/GenBank/DDBJ databases">
        <authorList>
            <person name="Regsiter A."/>
            <person name="William W."/>
        </authorList>
    </citation>
    <scope>NUCLEOTIDE SEQUENCE [LARGE SCALE GENOMIC DNA]</scope>
    <source>
        <strain evidence="3">500-1</strain>
    </source>
</reference>
<evidence type="ECO:0000313" key="3">
    <source>
        <dbReference type="Proteomes" id="UP000219215"/>
    </source>
</evidence>
<name>A0A2C8FDN5_9BACT</name>
<evidence type="ECO:0000259" key="1">
    <source>
        <dbReference type="Pfam" id="PF07693"/>
    </source>
</evidence>
<keyword evidence="3" id="KW-1185">Reference proteome</keyword>
<proteinExistence type="predicted"/>
<dbReference type="Pfam" id="PF07693">
    <property type="entry name" value="KAP_NTPase"/>
    <property type="match status" value="1"/>
</dbReference>
<organism evidence="2 3">
    <name type="scientific">Pseudodesulfovibrio profundus</name>
    <dbReference type="NCBI Taxonomy" id="57320"/>
    <lineage>
        <taxon>Bacteria</taxon>
        <taxon>Pseudomonadati</taxon>
        <taxon>Thermodesulfobacteriota</taxon>
        <taxon>Desulfovibrionia</taxon>
        <taxon>Desulfovibrionales</taxon>
        <taxon>Desulfovibrionaceae</taxon>
    </lineage>
</organism>